<dbReference type="GO" id="GO:0008840">
    <property type="term" value="F:4-hydroxy-tetrahydrodipicolinate synthase activity"/>
    <property type="evidence" value="ECO:0007669"/>
    <property type="project" value="TreeGrafter"/>
</dbReference>
<organism evidence="4 5">
    <name type="scientific">Metarhizium humberi</name>
    <dbReference type="NCBI Taxonomy" id="2596975"/>
    <lineage>
        <taxon>Eukaryota</taxon>
        <taxon>Fungi</taxon>
        <taxon>Dikarya</taxon>
        <taxon>Ascomycota</taxon>
        <taxon>Pezizomycotina</taxon>
        <taxon>Sordariomycetes</taxon>
        <taxon>Hypocreomycetidae</taxon>
        <taxon>Hypocreales</taxon>
        <taxon>Clavicipitaceae</taxon>
        <taxon>Metarhizium</taxon>
    </lineage>
</organism>
<dbReference type="GO" id="GO:0003677">
    <property type="term" value="F:DNA binding"/>
    <property type="evidence" value="ECO:0007669"/>
    <property type="project" value="InterPro"/>
</dbReference>
<keyword evidence="5" id="KW-1185">Reference proteome</keyword>
<dbReference type="Pfam" id="PF00701">
    <property type="entry name" value="DHDPS"/>
    <property type="match status" value="1"/>
</dbReference>
<evidence type="ECO:0000256" key="2">
    <source>
        <dbReference type="ARBA" id="ARBA00023242"/>
    </source>
</evidence>
<protein>
    <recommendedName>
        <fullName evidence="3">Xylanolytic transcriptional activator regulatory domain-containing protein</fullName>
    </recommendedName>
</protein>
<evidence type="ECO:0000313" key="5">
    <source>
        <dbReference type="Proteomes" id="UP000764110"/>
    </source>
</evidence>
<dbReference type="InterPro" id="IPR007219">
    <property type="entry name" value="XnlR_reg_dom"/>
</dbReference>
<feature type="domain" description="Xylanolytic transcriptional activator regulatory" evidence="3">
    <location>
        <begin position="207"/>
        <end position="280"/>
    </location>
</feature>
<dbReference type="Pfam" id="PF04082">
    <property type="entry name" value="Fungal_trans"/>
    <property type="match status" value="1"/>
</dbReference>
<keyword evidence="2" id="KW-0539">Nucleus</keyword>
<comment type="caution">
    <text evidence="4">The sequence shown here is derived from an EMBL/GenBank/DDBJ whole genome shotgun (WGS) entry which is preliminary data.</text>
</comment>
<keyword evidence="1" id="KW-0456">Lyase</keyword>
<dbReference type="InterPro" id="IPR002220">
    <property type="entry name" value="DapA-like"/>
</dbReference>
<dbReference type="EMBL" id="JACEFI010000009">
    <property type="protein sequence ID" value="KAH0596624.1"/>
    <property type="molecule type" value="Genomic_DNA"/>
</dbReference>
<dbReference type="GO" id="GO:0008270">
    <property type="term" value="F:zinc ion binding"/>
    <property type="evidence" value="ECO:0007669"/>
    <property type="project" value="InterPro"/>
</dbReference>
<dbReference type="AlphaFoldDB" id="A0A9P8S6R2"/>
<dbReference type="PRINTS" id="PR00146">
    <property type="entry name" value="DHPICSNTHASE"/>
</dbReference>
<dbReference type="GO" id="GO:0006351">
    <property type="term" value="P:DNA-templated transcription"/>
    <property type="evidence" value="ECO:0007669"/>
    <property type="project" value="InterPro"/>
</dbReference>
<gene>
    <name evidence="4" type="ORF">MHUMG1_05742</name>
</gene>
<evidence type="ECO:0000256" key="1">
    <source>
        <dbReference type="ARBA" id="ARBA00023239"/>
    </source>
</evidence>
<dbReference type="CDD" id="cd12148">
    <property type="entry name" value="fungal_TF_MHR"/>
    <property type="match status" value="1"/>
</dbReference>
<dbReference type="Proteomes" id="UP000764110">
    <property type="component" value="Unassembled WGS sequence"/>
</dbReference>
<dbReference type="InterPro" id="IPR013785">
    <property type="entry name" value="Aldolase_TIM"/>
</dbReference>
<dbReference type="PANTHER" id="PTHR12128:SF66">
    <property type="entry name" value="4-HYDROXY-2-OXOGLUTARATE ALDOLASE, MITOCHONDRIAL"/>
    <property type="match status" value="1"/>
</dbReference>
<evidence type="ECO:0000259" key="3">
    <source>
        <dbReference type="SMART" id="SM00906"/>
    </source>
</evidence>
<name>A0A9P8S6R2_9HYPO</name>
<proteinExistence type="predicted"/>
<dbReference type="SUPFAM" id="SSF51569">
    <property type="entry name" value="Aldolase"/>
    <property type="match status" value="1"/>
</dbReference>
<evidence type="ECO:0000313" key="4">
    <source>
        <dbReference type="EMBL" id="KAH0596624.1"/>
    </source>
</evidence>
<dbReference type="SMART" id="SM01130">
    <property type="entry name" value="DHDPS"/>
    <property type="match status" value="1"/>
</dbReference>
<dbReference type="CDD" id="cd00408">
    <property type="entry name" value="DHDPS-like"/>
    <property type="match status" value="1"/>
</dbReference>
<dbReference type="PANTHER" id="PTHR12128">
    <property type="entry name" value="DIHYDRODIPICOLINATE SYNTHASE"/>
    <property type="match status" value="1"/>
</dbReference>
<accession>A0A9P8S6R2</accession>
<dbReference type="SMART" id="SM00906">
    <property type="entry name" value="Fungal_trans"/>
    <property type="match status" value="1"/>
</dbReference>
<reference evidence="4 5" key="1">
    <citation type="submission" date="2020-07" db="EMBL/GenBank/DDBJ databases">
        <title>Metarhizium humberi genome.</title>
        <authorList>
            <person name="Lysoe E."/>
        </authorList>
    </citation>
    <scope>NUCLEOTIDE SEQUENCE [LARGE SCALE GENOMIC DNA]</scope>
    <source>
        <strain evidence="4 5">ESALQ1638</strain>
    </source>
</reference>
<sequence length="924" mass="99843">MVVEDTGELRYFGPSASLAILSPGGLEWLELHTNDSTLRQRLLSPLTARGNSWAKWAHPHTSTQSPASLSCSSCSTAASATQSLAWEEASSLVDEFLENFNIALPIFHPPTLTSLLEKHYATDPHTDRASTEPAWPVALFSVLAMAQRKRAEESSNPQEALEKAWNFADRAVERATSVLMSSVSMLSVQGILTLAWFFYGTPNPQPFFSFSAAAVRLVHAAGMHRTTGHSLLSPTDKVQRNRLFWIALIFDSTAAARTGRPCTQDINDIGVPLPALSPRDNLGILLSLSGDRALNILVAKSRLAMIQCKAYTRLFTTSASAKSIGDIEFGIGELGTELDELSLVIPSSKLGRDTPSDTLDWHPGHYSHIIGLAMALHGCIITVHSATWYRDSKSSPNRDARRAETKMKFRHLERCLHSSVEIERLACLIPRHRNNLMWEAVSHAHKALMPLVIAVLSDPSSEDAEGQLRCMERLVLFTSELMASQQDTFLKPLVQVSQELARAAREARCKAGRVAEGDAGGVNSGASSENSVFVQPSFTAYLRATHTGSAHADGSELETSQAETNNDLGVGACQTDDLISSLLWDWQGPSGYFLGGLDTDEGFLSKAFHAMPKIPPAGLYAPLPVFFTKDDELDLDAYAKHAKYVAAAGILPVASASIGEAAHLDHSERIKVIKTLRDALNSIDLHETPIVAGVGAPSTRETIQLARDAAASGAEFVLVVPPGYYARVLKANPAAMHKFFIDVAAASPVPVIIYNYPAVAARIDLDSDDVVAIAKAAPNICGIMLSCGNVGKLARITTLVDNSRFTTLAGFIDFLLPSICVGSAGAISPLPNVAPEFCMKLWRASRGVDNAVDRQFAKELQGLAALGEAAIIKKGLPGLKQFLSQQFGYPAAPRLPLPLMEDVSVKLSENQHIKDIMELEKGLH</sequence>
<dbReference type="Gene3D" id="3.20.20.70">
    <property type="entry name" value="Aldolase class I"/>
    <property type="match status" value="1"/>
</dbReference>